<evidence type="ECO:0000256" key="1">
    <source>
        <dbReference type="ARBA" id="ARBA00004245"/>
    </source>
</evidence>
<keyword evidence="9" id="KW-0067">ATP-binding</keyword>
<keyword evidence="8" id="KW-0966">Cell projection</keyword>
<evidence type="ECO:0000256" key="2">
    <source>
        <dbReference type="ARBA" id="ARBA00004316"/>
    </source>
</evidence>
<dbReference type="OMA" id="MERINDY"/>
<dbReference type="GeneID" id="16069764"/>
<gene>
    <name evidence="12" type="ORF">PTSG_09865</name>
</gene>
<dbReference type="InterPro" id="IPR027417">
    <property type="entry name" value="P-loop_NTPase"/>
</dbReference>
<evidence type="ECO:0000256" key="6">
    <source>
        <dbReference type="ARBA" id="ARBA00023175"/>
    </source>
</evidence>
<dbReference type="RefSeq" id="XP_004989220.1">
    <property type="nucleotide sequence ID" value="XM_004989163.1"/>
</dbReference>
<dbReference type="GO" id="GO:0030832">
    <property type="term" value="P:regulation of actin filament length"/>
    <property type="evidence" value="ECO:0007669"/>
    <property type="project" value="TreeGrafter"/>
</dbReference>
<dbReference type="Pfam" id="PF00063">
    <property type="entry name" value="Myosin_head"/>
    <property type="match status" value="1"/>
</dbReference>
<dbReference type="InterPro" id="IPR036961">
    <property type="entry name" value="Kinesin_motor_dom_sf"/>
</dbReference>
<feature type="compositionally biased region" description="Basic residues" evidence="10">
    <location>
        <begin position="751"/>
        <end position="763"/>
    </location>
</feature>
<dbReference type="InterPro" id="IPR052409">
    <property type="entry name" value="Myosin-III_kinase_activity"/>
</dbReference>
<dbReference type="EMBL" id="GL832984">
    <property type="protein sequence ID" value="EGD79135.1"/>
    <property type="molecule type" value="Genomic_DNA"/>
</dbReference>
<keyword evidence="9" id="KW-0547">Nucleotide-binding</keyword>
<dbReference type="GO" id="GO:0005524">
    <property type="term" value="F:ATP binding"/>
    <property type="evidence" value="ECO:0007669"/>
    <property type="project" value="UniProtKB-UniRule"/>
</dbReference>
<feature type="region of interest" description="Disordered" evidence="10">
    <location>
        <begin position="749"/>
        <end position="770"/>
    </location>
</feature>
<dbReference type="Proteomes" id="UP000007799">
    <property type="component" value="Unassembled WGS sequence"/>
</dbReference>
<keyword evidence="5 9" id="KW-0518">Myosin</keyword>
<dbReference type="OrthoDB" id="6108017at2759"/>
<proteinExistence type="inferred from homology"/>
<evidence type="ECO:0000256" key="10">
    <source>
        <dbReference type="SAM" id="MobiDB-lite"/>
    </source>
</evidence>
<dbReference type="PROSITE" id="PS50096">
    <property type="entry name" value="IQ"/>
    <property type="match status" value="1"/>
</dbReference>
<dbReference type="STRING" id="946362.F2UND0"/>
<comment type="similarity">
    <text evidence="9">Belongs to the TRAFAC class myosin-kinesin ATPase superfamily. Myosin family.</text>
</comment>
<name>F2UND0_SALR5</name>
<dbReference type="PRINTS" id="PR00193">
    <property type="entry name" value="MYOSINHEAVY"/>
</dbReference>
<reference evidence="12" key="1">
    <citation type="submission" date="2009-08" db="EMBL/GenBank/DDBJ databases">
        <title>Annotation of Salpingoeca rosetta.</title>
        <authorList>
            <consortium name="The Broad Institute Genome Sequencing Platform"/>
            <person name="Russ C."/>
            <person name="Cuomo C."/>
            <person name="Burger G."/>
            <person name="Gray M.W."/>
            <person name="Holland P.W.H."/>
            <person name="King N."/>
            <person name="Lang F.B.F."/>
            <person name="Roger A.J."/>
            <person name="Ruiz-Trillo I."/>
            <person name="Young S.K."/>
            <person name="Zeng Q."/>
            <person name="Gargeya S."/>
            <person name="Alvarado L."/>
            <person name="Berlin A."/>
            <person name="Chapman S.B."/>
            <person name="Chen Z."/>
            <person name="Freedman E."/>
            <person name="Gellesch M."/>
            <person name="Goldberg J."/>
            <person name="Griggs A."/>
            <person name="Gujja S."/>
            <person name="Heilman E."/>
            <person name="Heiman D."/>
            <person name="Howarth C."/>
            <person name="Mehta T."/>
            <person name="Neiman D."/>
            <person name="Pearson M."/>
            <person name="Roberts A."/>
            <person name="Saif S."/>
            <person name="Shea T."/>
            <person name="Shenoy N."/>
            <person name="Sisk P."/>
            <person name="Stolte C."/>
            <person name="Sykes S."/>
            <person name="White J."/>
            <person name="Yandava C."/>
            <person name="Haas B."/>
            <person name="Nusbaum C."/>
            <person name="Birren B."/>
        </authorList>
    </citation>
    <scope>NUCLEOTIDE SEQUENCE [LARGE SCALE GENOMIC DNA]</scope>
    <source>
        <strain evidence="12">ATCC 50818</strain>
    </source>
</reference>
<sequence length="770" mass="86767">MSFKPGEVDDLASLPDLNQEVLLRELKVRYERDTIYSYVGDILVAVNPFKQLPIYTTAVQEEYRNVLQKADRPPHIFAIADRAYYDMLRDKRHQCCVISGESGAGKTESAKYMIRHIIHLCHSGTTGEVLENQILQVNPLLEAFGNAATIMNDNSSRFGKYTELIFDAEGHVCGAKISDYLLEKSRVVQQQHGEQNFHIFHYIFASPFKDKYALASKDDFPYIRDERLFSDREAAHQHDIVTRALKDVGFDDNEMEMLHDVLAAILHLSRIAFSAPEEHDPASLAADSASVCARVSSLLGVDASKLQSALLTTTTITRGEAIVKPYTTMQAQDSRDAAAKELYRRMFAWIVSSINAILDPEGQAAKAQPEQRSRLAPPSADKRFIIGILDIFGFENFDVNSFEQFCINLANEQLQHFFNQHIFKMEMEEYRRENVDATDVAFIDNQPVLDMFLNRPMGLLALLDEESHFPRATDDSLVGKFHKHFSSHAAFSVPQGDACEFHIKHYAGTVMYDGIGFLDKNRDSLAPDVVHLFADSSVSVVAESFQASISSTGQIIPSRARWSSNVGKRKNKATLSNTTNKRALTVSAQFRNSLLLLVDNMAQRAYKVIAYSPDTTIEPGAFSCQRVLDTAGIRDFKLGRTKVFLKYYDAETLEVKVTRFKQLAVTFQKVARGFIARRSVVQMQREREQRAAQTVEMMKTVEASAHAIAQDREIPHMGPWTFTCDRLTIPCGQSDPDAADATDALVSMPIKMKKTQRRRRQHRTPSTSTT</sequence>
<evidence type="ECO:0000256" key="9">
    <source>
        <dbReference type="PROSITE-ProRule" id="PRU00782"/>
    </source>
</evidence>
<dbReference type="Gene3D" id="3.40.850.10">
    <property type="entry name" value="Kinesin motor domain"/>
    <property type="match status" value="1"/>
</dbReference>
<evidence type="ECO:0000313" key="12">
    <source>
        <dbReference type="EMBL" id="EGD79135.1"/>
    </source>
</evidence>
<accession>F2UND0</accession>
<evidence type="ECO:0000259" key="11">
    <source>
        <dbReference type="PROSITE" id="PS51456"/>
    </source>
</evidence>
<evidence type="ECO:0000256" key="5">
    <source>
        <dbReference type="ARBA" id="ARBA00023123"/>
    </source>
</evidence>
<dbReference type="Gene3D" id="1.20.120.720">
    <property type="entry name" value="Myosin VI head, motor domain, U50 subdomain"/>
    <property type="match status" value="1"/>
</dbReference>
<feature type="binding site" evidence="9">
    <location>
        <begin position="100"/>
        <end position="107"/>
    </location>
    <ligand>
        <name>ATP</name>
        <dbReference type="ChEBI" id="CHEBI:30616"/>
    </ligand>
</feature>
<evidence type="ECO:0000256" key="3">
    <source>
        <dbReference type="ARBA" id="ARBA00022490"/>
    </source>
</evidence>
<dbReference type="SMART" id="SM00242">
    <property type="entry name" value="MYSc"/>
    <property type="match status" value="1"/>
</dbReference>
<keyword evidence="9" id="KW-0009">Actin-binding</keyword>
<comment type="caution">
    <text evidence="9">Lacks conserved residue(s) required for the propagation of feature annotation.</text>
</comment>
<evidence type="ECO:0000313" key="13">
    <source>
        <dbReference type="Proteomes" id="UP000007799"/>
    </source>
</evidence>
<dbReference type="InParanoid" id="F2UND0"/>
<keyword evidence="3" id="KW-0963">Cytoplasm</keyword>
<dbReference type="SUPFAM" id="SSF52540">
    <property type="entry name" value="P-loop containing nucleoside triphosphate hydrolases"/>
    <property type="match status" value="1"/>
</dbReference>
<dbReference type="Gene3D" id="1.20.58.530">
    <property type="match status" value="1"/>
</dbReference>
<dbReference type="GO" id="GO:0003779">
    <property type="term" value="F:actin binding"/>
    <property type="evidence" value="ECO:0007669"/>
    <property type="project" value="UniProtKB-KW"/>
</dbReference>
<dbReference type="KEGG" id="sre:PTSG_09865"/>
<comment type="subcellular location">
    <subcellularLocation>
        <location evidence="2">Cell projection</location>
    </subcellularLocation>
    <subcellularLocation>
        <location evidence="1">Cytoplasm</location>
        <location evidence="1">Cytoskeleton</location>
    </subcellularLocation>
</comment>
<dbReference type="GO" id="GO:0042995">
    <property type="term" value="C:cell projection"/>
    <property type="evidence" value="ECO:0007669"/>
    <property type="project" value="UniProtKB-SubCell"/>
</dbReference>
<dbReference type="AlphaFoldDB" id="F2UND0"/>
<protein>
    <recommendedName>
        <fullName evidence="11">Myosin motor domain-containing protein</fullName>
    </recommendedName>
</protein>
<dbReference type="InterPro" id="IPR001609">
    <property type="entry name" value="Myosin_head_motor_dom-like"/>
</dbReference>
<dbReference type="PROSITE" id="PS51456">
    <property type="entry name" value="MYOSIN_MOTOR"/>
    <property type="match status" value="1"/>
</dbReference>
<evidence type="ECO:0000256" key="8">
    <source>
        <dbReference type="ARBA" id="ARBA00023273"/>
    </source>
</evidence>
<dbReference type="PANTHER" id="PTHR46256:SF5">
    <property type="entry name" value="MYOSIN-IIIB-LIKE"/>
    <property type="match status" value="1"/>
</dbReference>
<organism evidence="13">
    <name type="scientific">Salpingoeca rosetta (strain ATCC 50818 / BSB-021)</name>
    <dbReference type="NCBI Taxonomy" id="946362"/>
    <lineage>
        <taxon>Eukaryota</taxon>
        <taxon>Choanoflagellata</taxon>
        <taxon>Craspedida</taxon>
        <taxon>Salpingoecidae</taxon>
        <taxon>Salpingoeca</taxon>
    </lineage>
</organism>
<dbReference type="CDD" id="cd00124">
    <property type="entry name" value="MYSc"/>
    <property type="match status" value="1"/>
</dbReference>
<dbReference type="eggNOG" id="KOG4229">
    <property type="taxonomic scope" value="Eukaryota"/>
</dbReference>
<keyword evidence="7" id="KW-0206">Cytoskeleton</keyword>
<dbReference type="GO" id="GO:0000146">
    <property type="term" value="F:microfilament motor activity"/>
    <property type="evidence" value="ECO:0007669"/>
    <property type="project" value="TreeGrafter"/>
</dbReference>
<evidence type="ECO:0000256" key="7">
    <source>
        <dbReference type="ARBA" id="ARBA00023212"/>
    </source>
</evidence>
<keyword evidence="4" id="KW-0677">Repeat</keyword>
<keyword evidence="13" id="KW-1185">Reference proteome</keyword>
<dbReference type="Gene3D" id="1.20.5.4820">
    <property type="match status" value="1"/>
</dbReference>
<dbReference type="GO" id="GO:0004674">
    <property type="term" value="F:protein serine/threonine kinase activity"/>
    <property type="evidence" value="ECO:0007669"/>
    <property type="project" value="TreeGrafter"/>
</dbReference>
<evidence type="ECO:0000256" key="4">
    <source>
        <dbReference type="ARBA" id="ARBA00022737"/>
    </source>
</evidence>
<dbReference type="GO" id="GO:0016459">
    <property type="term" value="C:myosin complex"/>
    <property type="evidence" value="ECO:0007669"/>
    <property type="project" value="UniProtKB-KW"/>
</dbReference>
<keyword evidence="6 9" id="KW-0505">Motor protein</keyword>
<dbReference type="PANTHER" id="PTHR46256">
    <property type="entry name" value="AGAP011099-PA"/>
    <property type="match status" value="1"/>
</dbReference>
<feature type="domain" description="Myosin motor" evidence="11">
    <location>
        <begin position="6"/>
        <end position="603"/>
    </location>
</feature>